<dbReference type="GO" id="GO:0003677">
    <property type="term" value="F:DNA binding"/>
    <property type="evidence" value="ECO:0007669"/>
    <property type="project" value="InterPro"/>
</dbReference>
<dbReference type="AlphaFoldDB" id="A0A1T5BDX9"/>
<reference evidence="5" key="1">
    <citation type="submission" date="2017-02" db="EMBL/GenBank/DDBJ databases">
        <authorList>
            <person name="Varghese N."/>
            <person name="Submissions S."/>
        </authorList>
    </citation>
    <scope>NUCLEOTIDE SEQUENCE [LARGE SCALE GENOMIC DNA]</scope>
    <source>
        <strain evidence="5">ATCC 35199</strain>
    </source>
</reference>
<dbReference type="InterPro" id="IPR041657">
    <property type="entry name" value="HTH_17"/>
</dbReference>
<accession>A0A1T5BDX9</accession>
<dbReference type="GO" id="GO:0015689">
    <property type="term" value="P:molybdate ion transport"/>
    <property type="evidence" value="ECO:0007669"/>
    <property type="project" value="InterPro"/>
</dbReference>
<dbReference type="NCBIfam" id="TIGR01764">
    <property type="entry name" value="excise"/>
    <property type="match status" value="1"/>
</dbReference>
<dbReference type="Proteomes" id="UP000243406">
    <property type="component" value="Unassembled WGS sequence"/>
</dbReference>
<dbReference type="SUPFAM" id="SSF50331">
    <property type="entry name" value="MOP-like"/>
    <property type="match status" value="1"/>
</dbReference>
<feature type="domain" description="Mop" evidence="3">
    <location>
        <begin position="115"/>
        <end position="179"/>
    </location>
</feature>
<dbReference type="RefSeq" id="WP_231853143.1">
    <property type="nucleotide sequence ID" value="NZ_FUYN01000003.1"/>
</dbReference>
<organism evidence="4 5">
    <name type="scientific">Acetoanaerobium noterae</name>
    <dbReference type="NCBI Taxonomy" id="745369"/>
    <lineage>
        <taxon>Bacteria</taxon>
        <taxon>Bacillati</taxon>
        <taxon>Bacillota</taxon>
        <taxon>Clostridia</taxon>
        <taxon>Peptostreptococcales</taxon>
        <taxon>Filifactoraceae</taxon>
        <taxon>Acetoanaerobium</taxon>
    </lineage>
</organism>
<dbReference type="InterPro" id="IPR005116">
    <property type="entry name" value="Transp-assoc_OB_typ1"/>
</dbReference>
<keyword evidence="1 2" id="KW-0500">Molybdenum</keyword>
<dbReference type="InterPro" id="IPR008995">
    <property type="entry name" value="Mo/tungstate-bd_C_term_dom"/>
</dbReference>
<sequence length="179" mass="20107">MKSGDYMNIDNLYSPEEAGQILKISKYTIYEMIKRGELTAHQVGRHIRISDSQLKAYLSQLKGSQNIFSGTVIHKDDEIFVDIGQVLIRVNTTLSGDVKISVDPDDIILSKQDVICSARNIHKGKVIDIKEDDMNMRITLDIGAPIKAVITKTSYKEMNINIGDELFTIFKALSVKAFK</sequence>
<evidence type="ECO:0000313" key="4">
    <source>
        <dbReference type="EMBL" id="SKB45428.1"/>
    </source>
</evidence>
<evidence type="ECO:0000256" key="1">
    <source>
        <dbReference type="ARBA" id="ARBA00022505"/>
    </source>
</evidence>
<protein>
    <submittedName>
        <fullName evidence="4">Molybdenum-pterin binding domain-containing protein</fullName>
    </submittedName>
</protein>
<dbReference type="InterPro" id="IPR010093">
    <property type="entry name" value="SinI_DNA-bd"/>
</dbReference>
<dbReference type="InterPro" id="IPR004606">
    <property type="entry name" value="Mop_domain"/>
</dbReference>
<gene>
    <name evidence="4" type="ORF">SAMN02745120_1565</name>
</gene>
<evidence type="ECO:0000256" key="2">
    <source>
        <dbReference type="PROSITE-ProRule" id="PRU01213"/>
    </source>
</evidence>
<evidence type="ECO:0000259" key="3">
    <source>
        <dbReference type="PROSITE" id="PS51866"/>
    </source>
</evidence>
<dbReference type="Pfam" id="PF03459">
    <property type="entry name" value="TOBE"/>
    <property type="match status" value="1"/>
</dbReference>
<proteinExistence type="predicted"/>
<dbReference type="PROSITE" id="PS51866">
    <property type="entry name" value="MOP"/>
    <property type="match status" value="1"/>
</dbReference>
<dbReference type="Gene3D" id="2.40.50.100">
    <property type="match status" value="1"/>
</dbReference>
<dbReference type="NCBIfam" id="TIGR00638">
    <property type="entry name" value="Mop"/>
    <property type="match status" value="1"/>
</dbReference>
<dbReference type="Pfam" id="PF12728">
    <property type="entry name" value="HTH_17"/>
    <property type="match status" value="1"/>
</dbReference>
<name>A0A1T5BDX9_9FIRM</name>
<keyword evidence="5" id="KW-1185">Reference proteome</keyword>
<evidence type="ECO:0000313" key="5">
    <source>
        <dbReference type="Proteomes" id="UP000243406"/>
    </source>
</evidence>
<dbReference type="EMBL" id="FUYN01000003">
    <property type="protein sequence ID" value="SKB45428.1"/>
    <property type="molecule type" value="Genomic_DNA"/>
</dbReference>